<sequence>MKLMCDRHHPLPFLHTHSTCTQSHTEQREATADERGVDWLRAVAWNVGGAGNTTRAYGTDRKIACTLQHPSTSSVSLESGKPNVHRDPGKKNVFLLLPPLPDGENTASLPRLISVRPRRRDQTDRSETMRHNQGLGVWPAPCVCVLAERADVCSQCYVCAALLGARQAGSGQAEPPVSSAKIGESRVHIRPLDGRNRYSYTRFRIPNPSGKINDKYIGAGQWSSKIDRNVDYSLLQLDSWARTDLSYRQLFLDVVSNRQVVPCTRLITGAPR</sequence>
<comment type="caution">
    <text evidence="2">The sequence shown here is derived from an EMBL/GenBank/DDBJ whole genome shotgun (WGS) entry which is preliminary data.</text>
</comment>
<keyword evidence="3" id="KW-1185">Reference proteome</keyword>
<name>A0AAV4HWB9_9GAST</name>
<accession>A0AAV4HWB9</accession>
<organism evidence="2 3">
    <name type="scientific">Elysia marginata</name>
    <dbReference type="NCBI Taxonomy" id="1093978"/>
    <lineage>
        <taxon>Eukaryota</taxon>
        <taxon>Metazoa</taxon>
        <taxon>Spiralia</taxon>
        <taxon>Lophotrochozoa</taxon>
        <taxon>Mollusca</taxon>
        <taxon>Gastropoda</taxon>
        <taxon>Heterobranchia</taxon>
        <taxon>Euthyneura</taxon>
        <taxon>Panpulmonata</taxon>
        <taxon>Sacoglossa</taxon>
        <taxon>Placobranchoidea</taxon>
        <taxon>Plakobranchidae</taxon>
        <taxon>Elysia</taxon>
    </lineage>
</organism>
<evidence type="ECO:0000313" key="2">
    <source>
        <dbReference type="EMBL" id="GFS02493.1"/>
    </source>
</evidence>
<gene>
    <name evidence="2" type="ORF">ElyMa_001124800</name>
</gene>
<proteinExistence type="predicted"/>
<dbReference type="EMBL" id="BMAT01002239">
    <property type="protein sequence ID" value="GFS02493.1"/>
    <property type="molecule type" value="Genomic_DNA"/>
</dbReference>
<dbReference type="Proteomes" id="UP000762676">
    <property type="component" value="Unassembled WGS sequence"/>
</dbReference>
<evidence type="ECO:0000256" key="1">
    <source>
        <dbReference type="SAM" id="MobiDB-lite"/>
    </source>
</evidence>
<feature type="region of interest" description="Disordered" evidence="1">
    <location>
        <begin position="14"/>
        <end position="33"/>
    </location>
</feature>
<reference evidence="2 3" key="1">
    <citation type="journal article" date="2021" name="Elife">
        <title>Chloroplast acquisition without the gene transfer in kleptoplastic sea slugs, Plakobranchus ocellatus.</title>
        <authorList>
            <person name="Maeda T."/>
            <person name="Takahashi S."/>
            <person name="Yoshida T."/>
            <person name="Shimamura S."/>
            <person name="Takaki Y."/>
            <person name="Nagai Y."/>
            <person name="Toyoda A."/>
            <person name="Suzuki Y."/>
            <person name="Arimoto A."/>
            <person name="Ishii H."/>
            <person name="Satoh N."/>
            <person name="Nishiyama T."/>
            <person name="Hasebe M."/>
            <person name="Maruyama T."/>
            <person name="Minagawa J."/>
            <person name="Obokata J."/>
            <person name="Shigenobu S."/>
        </authorList>
    </citation>
    <scope>NUCLEOTIDE SEQUENCE [LARGE SCALE GENOMIC DNA]</scope>
</reference>
<evidence type="ECO:0000313" key="3">
    <source>
        <dbReference type="Proteomes" id="UP000762676"/>
    </source>
</evidence>
<dbReference type="AlphaFoldDB" id="A0AAV4HWB9"/>
<protein>
    <submittedName>
        <fullName evidence="2">Uncharacterized protein</fullName>
    </submittedName>
</protein>